<dbReference type="InterPro" id="IPR011990">
    <property type="entry name" value="TPR-like_helical_dom_sf"/>
</dbReference>
<feature type="compositionally biased region" description="Basic and acidic residues" evidence="1">
    <location>
        <begin position="147"/>
        <end position="161"/>
    </location>
</feature>
<dbReference type="OrthoDB" id="679100at2"/>
<keyword evidence="3" id="KW-1185">Reference proteome</keyword>
<evidence type="ECO:0008006" key="4">
    <source>
        <dbReference type="Google" id="ProtNLM"/>
    </source>
</evidence>
<feature type="region of interest" description="Disordered" evidence="1">
    <location>
        <begin position="142"/>
        <end position="254"/>
    </location>
</feature>
<proteinExistence type="predicted"/>
<sequence>MRSTMRKKARIKEKEKLEKARSFELAADFPQAIKTYRSVLAGNPVHLQAATRLLVLLRKTKDLNSEVQLLKALIPAQQAHLDTAYQSWLGTHSGLAKDTAPLARILGLIGNQDRQVSNDDTLAKWQSRLQALEKRLKAKPAKATVKSRLEKKTEALKEKPKNVKTNTSTTTMATSLPKSRSKKASEALKPKSKTLKVKAGTSPLAKSLSKSRSNMQPNDLDRKPATSKGIKAGNKPNPKTKTGKENPKPLVKKR</sequence>
<reference evidence="2 3" key="1">
    <citation type="submission" date="2014-10" db="EMBL/GenBank/DDBJ databases">
        <title>Pedobacter Kyungheensis.</title>
        <authorList>
            <person name="Anderson B.M."/>
            <person name="Newman J.D."/>
        </authorList>
    </citation>
    <scope>NUCLEOTIDE SEQUENCE [LARGE SCALE GENOMIC DNA]</scope>
    <source>
        <strain evidence="2 3">KACC 16221</strain>
    </source>
</reference>
<dbReference type="AlphaFoldDB" id="A0A0C1FUI1"/>
<gene>
    <name evidence="2" type="ORF">OC25_02190</name>
</gene>
<dbReference type="Proteomes" id="UP000031246">
    <property type="component" value="Unassembled WGS sequence"/>
</dbReference>
<organism evidence="2 3">
    <name type="scientific">Pedobacter kyungheensis</name>
    <dbReference type="NCBI Taxonomy" id="1069985"/>
    <lineage>
        <taxon>Bacteria</taxon>
        <taxon>Pseudomonadati</taxon>
        <taxon>Bacteroidota</taxon>
        <taxon>Sphingobacteriia</taxon>
        <taxon>Sphingobacteriales</taxon>
        <taxon>Sphingobacteriaceae</taxon>
        <taxon>Pedobacter</taxon>
    </lineage>
</organism>
<name>A0A0C1FUI1_9SPHI</name>
<evidence type="ECO:0000256" key="1">
    <source>
        <dbReference type="SAM" id="MobiDB-lite"/>
    </source>
</evidence>
<accession>A0A0C1FUI1</accession>
<protein>
    <recommendedName>
        <fullName evidence="4">Tetratricopeptide repeat protein</fullName>
    </recommendedName>
</protein>
<feature type="compositionally biased region" description="Low complexity" evidence="1">
    <location>
        <begin position="165"/>
        <end position="174"/>
    </location>
</feature>
<feature type="compositionally biased region" description="Polar residues" evidence="1">
    <location>
        <begin position="208"/>
        <end position="217"/>
    </location>
</feature>
<dbReference type="Gene3D" id="1.25.40.10">
    <property type="entry name" value="Tetratricopeptide repeat domain"/>
    <property type="match status" value="1"/>
</dbReference>
<dbReference type="RefSeq" id="WP_039471230.1">
    <property type="nucleotide sequence ID" value="NZ_JSYN01000002.1"/>
</dbReference>
<dbReference type="EMBL" id="JSYN01000002">
    <property type="protein sequence ID" value="KIA96572.1"/>
    <property type="molecule type" value="Genomic_DNA"/>
</dbReference>
<comment type="caution">
    <text evidence="2">The sequence shown here is derived from an EMBL/GenBank/DDBJ whole genome shotgun (WGS) entry which is preliminary data.</text>
</comment>
<evidence type="ECO:0000313" key="2">
    <source>
        <dbReference type="EMBL" id="KIA96572.1"/>
    </source>
</evidence>
<evidence type="ECO:0000313" key="3">
    <source>
        <dbReference type="Proteomes" id="UP000031246"/>
    </source>
</evidence>